<evidence type="ECO:0000313" key="3">
    <source>
        <dbReference type="Proteomes" id="UP000663852"/>
    </source>
</evidence>
<evidence type="ECO:0000313" key="2">
    <source>
        <dbReference type="EMBL" id="CAF1524051.1"/>
    </source>
</evidence>
<gene>
    <name evidence="2" type="ORF">EDS130_LOCUS44077</name>
</gene>
<dbReference type="OrthoDB" id="10060084at2759"/>
<dbReference type="AlphaFoldDB" id="A0A815UKU0"/>
<evidence type="ECO:0000256" key="1">
    <source>
        <dbReference type="SAM" id="MobiDB-lite"/>
    </source>
</evidence>
<name>A0A815UKU0_ADIRI</name>
<proteinExistence type="predicted"/>
<feature type="compositionally biased region" description="Basic residues" evidence="1">
    <location>
        <begin position="394"/>
        <end position="406"/>
    </location>
</feature>
<sequence length="485" mass="56999">MDRILDHVSDCQQFSVDTESEMASNKLAIIQIHSIPRVLPSMVILVELSYLPILESGLYAKIEQMLRLIFRSDNHVYAWGEMRREMEPVKHLLDWPIKSTLINLQPHFTGWYERARTLCRVQNLQENVIKEEGNEVDRSNDPMKCTCHRESPYQENQLWSLQNALIYGFDVFIDKTTRMAHWSHGLTYGHSSLSHAQRIRMTHYAKNDVMAVSYLARPIIENWSFARIKETNMEAMFVAFQPALPSPLRQPSAKTKVKNISIHKLAKIFETADSDIEPISSDDEIYMNQVNQDVTQASDEHVETELATATNDNINDDLIEPTNGDLVDISDDEIIIGNIGTQMDNDYVTTKQYDVGSAEVIWQDPVIIADGNYEAEERINRSKHQQRSIEARNRKNSKHNKQRRKNRYRHIIKRRCYYRFTMYEMKKILRYYGVTFTHVKFDETSENLIIGLKNEENRSEAEHQLAMDIFNRRGYYHYRRRQYHK</sequence>
<feature type="region of interest" description="Disordered" evidence="1">
    <location>
        <begin position="378"/>
        <end position="406"/>
    </location>
</feature>
<dbReference type="Proteomes" id="UP000663852">
    <property type="component" value="Unassembled WGS sequence"/>
</dbReference>
<protein>
    <submittedName>
        <fullName evidence="2">Uncharacterized protein</fullName>
    </submittedName>
</protein>
<accession>A0A815UKU0</accession>
<reference evidence="2" key="1">
    <citation type="submission" date="2021-02" db="EMBL/GenBank/DDBJ databases">
        <authorList>
            <person name="Nowell W R."/>
        </authorList>
    </citation>
    <scope>NUCLEOTIDE SEQUENCE</scope>
</reference>
<comment type="caution">
    <text evidence="2">The sequence shown here is derived from an EMBL/GenBank/DDBJ whole genome shotgun (WGS) entry which is preliminary data.</text>
</comment>
<dbReference type="EMBL" id="CAJNOJ010000800">
    <property type="protein sequence ID" value="CAF1524051.1"/>
    <property type="molecule type" value="Genomic_DNA"/>
</dbReference>
<organism evidence="2 3">
    <name type="scientific">Adineta ricciae</name>
    <name type="common">Rotifer</name>
    <dbReference type="NCBI Taxonomy" id="249248"/>
    <lineage>
        <taxon>Eukaryota</taxon>
        <taxon>Metazoa</taxon>
        <taxon>Spiralia</taxon>
        <taxon>Gnathifera</taxon>
        <taxon>Rotifera</taxon>
        <taxon>Eurotatoria</taxon>
        <taxon>Bdelloidea</taxon>
        <taxon>Adinetida</taxon>
        <taxon>Adinetidae</taxon>
        <taxon>Adineta</taxon>
    </lineage>
</organism>